<name>A0A7S0CWP3_MICPS</name>
<feature type="transmembrane region" description="Helical" evidence="2">
    <location>
        <begin position="473"/>
        <end position="494"/>
    </location>
</feature>
<evidence type="ECO:0000256" key="2">
    <source>
        <dbReference type="SAM" id="Phobius"/>
    </source>
</evidence>
<proteinExistence type="predicted"/>
<feature type="signal peptide" evidence="3">
    <location>
        <begin position="1"/>
        <end position="23"/>
    </location>
</feature>
<evidence type="ECO:0000313" key="4">
    <source>
        <dbReference type="EMBL" id="CAD8435670.1"/>
    </source>
</evidence>
<keyword evidence="2" id="KW-1133">Transmembrane helix</keyword>
<gene>
    <name evidence="4" type="ORF">MSP1401_LOCUS3710</name>
</gene>
<keyword evidence="2" id="KW-0812">Transmembrane</keyword>
<keyword evidence="3" id="KW-0732">Signal</keyword>
<dbReference type="EMBL" id="HBEN01004576">
    <property type="protein sequence ID" value="CAD8435670.1"/>
    <property type="molecule type" value="Transcribed_RNA"/>
</dbReference>
<accession>A0A7S0CWP3</accession>
<protein>
    <submittedName>
        <fullName evidence="4">Uncharacterized protein</fullName>
    </submittedName>
</protein>
<reference evidence="4" key="1">
    <citation type="submission" date="2021-01" db="EMBL/GenBank/DDBJ databases">
        <authorList>
            <person name="Corre E."/>
            <person name="Pelletier E."/>
            <person name="Niang G."/>
            <person name="Scheremetjew M."/>
            <person name="Finn R."/>
            <person name="Kale V."/>
            <person name="Holt S."/>
            <person name="Cochrane G."/>
            <person name="Meng A."/>
            <person name="Brown T."/>
            <person name="Cohen L."/>
        </authorList>
    </citation>
    <scope>NUCLEOTIDE SEQUENCE</scope>
    <source>
        <strain evidence="4">CCAC1681</strain>
    </source>
</reference>
<organism evidence="4">
    <name type="scientific">Micromonas pusilla</name>
    <name type="common">Picoplanktonic green alga</name>
    <name type="synonym">Chromulina pusilla</name>
    <dbReference type="NCBI Taxonomy" id="38833"/>
    <lineage>
        <taxon>Eukaryota</taxon>
        <taxon>Viridiplantae</taxon>
        <taxon>Chlorophyta</taxon>
        <taxon>Mamiellophyceae</taxon>
        <taxon>Mamiellales</taxon>
        <taxon>Mamiellaceae</taxon>
        <taxon>Micromonas</taxon>
    </lineage>
</organism>
<evidence type="ECO:0000256" key="3">
    <source>
        <dbReference type="SAM" id="SignalP"/>
    </source>
</evidence>
<evidence type="ECO:0000256" key="1">
    <source>
        <dbReference type="SAM" id="MobiDB-lite"/>
    </source>
</evidence>
<keyword evidence="2" id="KW-0472">Membrane</keyword>
<feature type="transmembrane region" description="Helical" evidence="2">
    <location>
        <begin position="447"/>
        <end position="466"/>
    </location>
</feature>
<sequence length="497" mass="53940">MARSRRTVLLALIALSGASTAVGDDIMGGFGNRHRASEVDIPDAPETWAQCPDYECTPCKSKSSRTEACPHGNFTGIGDIICGYKDELCEQLRLQHRACRKARGRMCKPVGTRTRTVCTREVDREWGEKCAADASKIDSGLNDLRDQLAALKKLKRSLDNGGGDDCGCAAPAAEEVTADSFTCGADGEVLLKSDDAGGWFGGKSRKQKREERRRARSSKKNKLSEVQSSVSKIRDTANELLGDDTGMSTADIAVDLGGLTAAMDELEDSIFALEELIAKLEAKKRTQAKLCDPNRADEGMKKNVLNHCVEVEEPDRMFERHEEKCAKRTAEALAQSAKLQALIEESRRRLALLDGLAEANDGVTAAYTDINLTAPAFAILGSSFVDPAFSSKTRDLMEEMYVNETSLCAEVLPTLQYSIMGLGISKEEVWCPTPTGTFIGGRDLPDWAPHFLVGVGLVIGLLITAFANTTPLIYEFICEHPLGFVVGAMVVLAGRFT</sequence>
<feature type="region of interest" description="Disordered" evidence="1">
    <location>
        <begin position="201"/>
        <end position="230"/>
    </location>
</feature>
<feature type="chain" id="PRO_5031041574" evidence="3">
    <location>
        <begin position="24"/>
        <end position="497"/>
    </location>
</feature>
<dbReference type="AlphaFoldDB" id="A0A7S0CWP3"/>